<dbReference type="InterPro" id="IPR050370">
    <property type="entry name" value="HES_HEY"/>
</dbReference>
<evidence type="ECO:0000256" key="1">
    <source>
        <dbReference type="ARBA" id="ARBA00004123"/>
    </source>
</evidence>
<dbReference type="PROSITE" id="PS50888">
    <property type="entry name" value="BHLH"/>
    <property type="match status" value="1"/>
</dbReference>
<keyword evidence="6" id="KW-0539">Nucleus</keyword>
<dbReference type="Pfam" id="PF00010">
    <property type="entry name" value="HLH"/>
    <property type="match status" value="1"/>
</dbReference>
<protein>
    <recommendedName>
        <fullName evidence="7">BHLH domain-containing protein</fullName>
    </recommendedName>
</protein>
<evidence type="ECO:0000256" key="5">
    <source>
        <dbReference type="ARBA" id="ARBA00023163"/>
    </source>
</evidence>
<evidence type="ECO:0000313" key="9">
    <source>
        <dbReference type="Proteomes" id="UP001181693"/>
    </source>
</evidence>
<feature type="domain" description="BHLH" evidence="7">
    <location>
        <begin position="2"/>
        <end position="59"/>
    </location>
</feature>
<keyword evidence="2" id="KW-0217">Developmental protein</keyword>
<dbReference type="GO" id="GO:0000122">
    <property type="term" value="P:negative regulation of transcription by RNA polymerase II"/>
    <property type="evidence" value="ECO:0007669"/>
    <property type="project" value="UniProtKB-ARBA"/>
</dbReference>
<keyword evidence="3" id="KW-0678">Repressor</keyword>
<dbReference type="Proteomes" id="UP001181693">
    <property type="component" value="Unassembled WGS sequence"/>
</dbReference>
<dbReference type="EMBL" id="DYDO01000002">
    <property type="protein sequence ID" value="DBA29881.1"/>
    <property type="molecule type" value="Genomic_DNA"/>
</dbReference>
<dbReference type="AlphaFoldDB" id="A0AAV3AEY2"/>
<accession>A0AAV3AEY2</accession>
<dbReference type="GO" id="GO:0046983">
    <property type="term" value="F:protein dimerization activity"/>
    <property type="evidence" value="ECO:0007669"/>
    <property type="project" value="InterPro"/>
</dbReference>
<dbReference type="SUPFAM" id="SSF47459">
    <property type="entry name" value="HLH, helix-loop-helix DNA-binding domain"/>
    <property type="match status" value="1"/>
</dbReference>
<comment type="caution">
    <text evidence="8">The sequence shown here is derived from an EMBL/GenBank/DDBJ whole genome shotgun (WGS) entry which is preliminary data.</text>
</comment>
<evidence type="ECO:0000259" key="7">
    <source>
        <dbReference type="PROSITE" id="PS50888"/>
    </source>
</evidence>
<organism evidence="8 9">
    <name type="scientific">Pyxicephalus adspersus</name>
    <name type="common">African bullfrog</name>
    <dbReference type="NCBI Taxonomy" id="30357"/>
    <lineage>
        <taxon>Eukaryota</taxon>
        <taxon>Metazoa</taxon>
        <taxon>Chordata</taxon>
        <taxon>Craniata</taxon>
        <taxon>Vertebrata</taxon>
        <taxon>Euteleostomi</taxon>
        <taxon>Amphibia</taxon>
        <taxon>Batrachia</taxon>
        <taxon>Anura</taxon>
        <taxon>Neobatrachia</taxon>
        <taxon>Ranoidea</taxon>
        <taxon>Pyxicephalidae</taxon>
        <taxon>Pyxicephalinae</taxon>
        <taxon>Pyxicephalus</taxon>
    </lineage>
</organism>
<dbReference type="SMART" id="SM00353">
    <property type="entry name" value="HLH"/>
    <property type="match status" value="1"/>
</dbReference>
<dbReference type="PANTHER" id="PTHR10985">
    <property type="entry name" value="BASIC HELIX-LOOP-HELIX TRANSCRIPTION FACTOR, HES-RELATED"/>
    <property type="match status" value="1"/>
</dbReference>
<comment type="subcellular location">
    <subcellularLocation>
        <location evidence="1">Nucleus</location>
    </subcellularLocation>
</comment>
<reference evidence="8" key="1">
    <citation type="thesis" date="2020" institute="ProQuest LLC" country="789 East Eisenhower Parkway, Ann Arbor, MI, USA">
        <title>Comparative Genomics and Chromosome Evolution.</title>
        <authorList>
            <person name="Mudd A.B."/>
        </authorList>
    </citation>
    <scope>NUCLEOTIDE SEQUENCE</scope>
    <source>
        <strain evidence="8">1538</strain>
        <tissue evidence="8">Blood</tissue>
    </source>
</reference>
<name>A0AAV3AEY2_PYXAD</name>
<evidence type="ECO:0000313" key="8">
    <source>
        <dbReference type="EMBL" id="DBA29881.1"/>
    </source>
</evidence>
<keyword evidence="5" id="KW-0804">Transcription</keyword>
<dbReference type="GO" id="GO:0005634">
    <property type="term" value="C:nucleus"/>
    <property type="evidence" value="ECO:0007669"/>
    <property type="project" value="UniProtKB-SubCell"/>
</dbReference>
<keyword evidence="9" id="KW-1185">Reference proteome</keyword>
<gene>
    <name evidence="8" type="ORF">GDO54_005933</name>
</gene>
<keyword evidence="4" id="KW-0805">Transcription regulation</keyword>
<evidence type="ECO:0000256" key="4">
    <source>
        <dbReference type="ARBA" id="ARBA00023015"/>
    </source>
</evidence>
<evidence type="ECO:0000256" key="2">
    <source>
        <dbReference type="ARBA" id="ARBA00022473"/>
    </source>
</evidence>
<dbReference type="InterPro" id="IPR036638">
    <property type="entry name" value="HLH_DNA-bd_sf"/>
</dbReference>
<dbReference type="Gene3D" id="4.10.280.10">
    <property type="entry name" value="Helix-loop-helix DNA-binding domain"/>
    <property type="match status" value="1"/>
</dbReference>
<proteinExistence type="predicted"/>
<sequence>MTSNLLKPQVERRRRERINNSLEKLRIFLFQAMQIEKLQNPKIEKAEILEYTVQFFESIMKSSEMPPDTFSCEYQSGFQHCLQTTLHLINSNQQLSYVSKDFLFQKLPLNHPKVSLSLDHQCRTLRRIHSPTFSSEKSTQLQCPIKSTEDQQNILSNTQSRLSSNQEWNSWRPWV</sequence>
<evidence type="ECO:0000256" key="3">
    <source>
        <dbReference type="ARBA" id="ARBA00022491"/>
    </source>
</evidence>
<evidence type="ECO:0000256" key="6">
    <source>
        <dbReference type="ARBA" id="ARBA00023242"/>
    </source>
</evidence>
<dbReference type="InterPro" id="IPR011598">
    <property type="entry name" value="bHLH_dom"/>
</dbReference>